<keyword evidence="2" id="KW-1185">Reference proteome</keyword>
<gene>
    <name evidence="1" type="ORF">DZC30_02435</name>
</gene>
<sequence>MPAEIKRLAHVRLHQHPFFGLCYLVFTPAADAPYDDVFHSGFYDEVAEESYVYCMTRDLVETVSHIAPRYQLAAPQLSGHFPGEPVYMHIFEALRFLVSALPLRPVVELCFKRAFNFDADSEAWGPY</sequence>
<comment type="caution">
    <text evidence="1">The sequence shown here is derived from an EMBL/GenBank/DDBJ whole genome shotgun (WGS) entry which is preliminary data.</text>
</comment>
<name>A0A373FR75_COMTE</name>
<evidence type="ECO:0000313" key="2">
    <source>
        <dbReference type="Proteomes" id="UP000261948"/>
    </source>
</evidence>
<reference evidence="1 2" key="1">
    <citation type="submission" date="2018-08" db="EMBL/GenBank/DDBJ databases">
        <title>Comamonas testosteroni strain SWCO2.</title>
        <authorList>
            <person name="Jiang N."/>
            <person name="Zhang X.Z."/>
        </authorList>
    </citation>
    <scope>NUCLEOTIDE SEQUENCE [LARGE SCALE GENOMIC DNA]</scope>
    <source>
        <strain evidence="1 2">SWCO2</strain>
    </source>
</reference>
<organism evidence="1 2">
    <name type="scientific">Comamonas testosteroni</name>
    <name type="common">Pseudomonas testosteroni</name>
    <dbReference type="NCBI Taxonomy" id="285"/>
    <lineage>
        <taxon>Bacteria</taxon>
        <taxon>Pseudomonadati</taxon>
        <taxon>Pseudomonadota</taxon>
        <taxon>Betaproteobacteria</taxon>
        <taxon>Burkholderiales</taxon>
        <taxon>Comamonadaceae</taxon>
        <taxon>Comamonas</taxon>
    </lineage>
</organism>
<dbReference type="Proteomes" id="UP000261948">
    <property type="component" value="Unassembled WGS sequence"/>
</dbReference>
<dbReference type="EMBL" id="QURR01000002">
    <property type="protein sequence ID" value="RGE46653.1"/>
    <property type="molecule type" value="Genomic_DNA"/>
</dbReference>
<accession>A0A373FR75</accession>
<evidence type="ECO:0000313" key="1">
    <source>
        <dbReference type="EMBL" id="RGE46653.1"/>
    </source>
</evidence>
<protein>
    <submittedName>
        <fullName evidence="1">Uncharacterized protein</fullName>
    </submittedName>
</protein>
<dbReference type="AlphaFoldDB" id="A0A373FR75"/>
<proteinExistence type="predicted"/>